<dbReference type="GeneID" id="20207454"/>
<evidence type="ECO:0000259" key="8">
    <source>
        <dbReference type="PROSITE" id="PS50089"/>
    </source>
</evidence>
<feature type="domain" description="RING-type" evidence="8">
    <location>
        <begin position="54"/>
        <end position="99"/>
    </location>
</feature>
<dbReference type="SMART" id="SM00184">
    <property type="entry name" value="RING"/>
    <property type="match status" value="1"/>
</dbReference>
<dbReference type="PROSITE" id="PS50089">
    <property type="entry name" value="ZF_RING_2"/>
    <property type="match status" value="1"/>
</dbReference>
<dbReference type="CTD" id="20207454"/>
<dbReference type="PROSITE" id="PS51125">
    <property type="entry name" value="NHL"/>
    <property type="match status" value="3"/>
</dbReference>
<evidence type="ECO:0000256" key="1">
    <source>
        <dbReference type="ARBA" id="ARBA00022723"/>
    </source>
</evidence>
<evidence type="ECO:0000256" key="6">
    <source>
        <dbReference type="PROSITE-ProRule" id="PRU00504"/>
    </source>
</evidence>
<dbReference type="SUPFAM" id="SSF63829">
    <property type="entry name" value="Calcium-dependent phosphotriesterase"/>
    <property type="match status" value="1"/>
</dbReference>
<feature type="repeat" description="NHL" evidence="6">
    <location>
        <begin position="571"/>
        <end position="595"/>
    </location>
</feature>
<keyword evidence="12" id="KW-1185">Reference proteome</keyword>
<keyword evidence="1" id="KW-0479">Metal-binding</keyword>
<evidence type="ECO:0008006" key="13">
    <source>
        <dbReference type="Google" id="ProtNLM"/>
    </source>
</evidence>
<evidence type="ECO:0000256" key="7">
    <source>
        <dbReference type="SAM" id="MobiDB-lite"/>
    </source>
</evidence>
<dbReference type="Gene3D" id="3.30.40.10">
    <property type="entry name" value="Zinc/RING finger domain, C3HC4 (zinc finger)"/>
    <property type="match status" value="1"/>
</dbReference>
<organism evidence="11 12">
    <name type="scientific">Helobdella robusta</name>
    <name type="common">Californian leech</name>
    <dbReference type="NCBI Taxonomy" id="6412"/>
    <lineage>
        <taxon>Eukaryota</taxon>
        <taxon>Metazoa</taxon>
        <taxon>Spiralia</taxon>
        <taxon>Lophotrochozoa</taxon>
        <taxon>Annelida</taxon>
        <taxon>Clitellata</taxon>
        <taxon>Hirudinea</taxon>
        <taxon>Rhynchobdellida</taxon>
        <taxon>Glossiphoniidae</taxon>
        <taxon>Helobdella</taxon>
    </lineage>
</organism>
<dbReference type="InterPro" id="IPR013083">
    <property type="entry name" value="Znf_RING/FYVE/PHD"/>
</dbReference>
<dbReference type="EMBL" id="KB097542">
    <property type="protein sequence ID" value="ESN95184.1"/>
    <property type="molecule type" value="Genomic_DNA"/>
</dbReference>
<dbReference type="SUPFAM" id="SSF57850">
    <property type="entry name" value="RING/U-box"/>
    <property type="match status" value="1"/>
</dbReference>
<name>T1FF55_HELRO</name>
<evidence type="ECO:0000259" key="9">
    <source>
        <dbReference type="PROSITE" id="PS50119"/>
    </source>
</evidence>
<evidence type="ECO:0000256" key="3">
    <source>
        <dbReference type="ARBA" id="ARBA00022771"/>
    </source>
</evidence>
<feature type="domain" description="B box-type" evidence="9">
    <location>
        <begin position="194"/>
        <end position="237"/>
    </location>
</feature>
<dbReference type="eggNOG" id="KOG2177">
    <property type="taxonomic scope" value="Eukaryota"/>
</dbReference>
<dbReference type="PANTHER" id="PTHR25462">
    <property type="entry name" value="BONUS, ISOFORM C-RELATED"/>
    <property type="match status" value="1"/>
</dbReference>
<dbReference type="Proteomes" id="UP000015101">
    <property type="component" value="Unassembled WGS sequence"/>
</dbReference>
<keyword evidence="3 5" id="KW-0863">Zinc-finger</keyword>
<dbReference type="InterPro" id="IPR001841">
    <property type="entry name" value="Znf_RING"/>
</dbReference>
<keyword evidence="4" id="KW-0862">Zinc</keyword>
<dbReference type="SMART" id="SM00336">
    <property type="entry name" value="BBOX"/>
    <property type="match status" value="2"/>
</dbReference>
<dbReference type="InterPro" id="IPR047153">
    <property type="entry name" value="TRIM45/56/19-like"/>
</dbReference>
<dbReference type="GO" id="GO:0061630">
    <property type="term" value="F:ubiquitin protein ligase activity"/>
    <property type="evidence" value="ECO:0000318"/>
    <property type="project" value="GO_Central"/>
</dbReference>
<accession>T1FF55</accession>
<dbReference type="PROSITE" id="PS00518">
    <property type="entry name" value="ZF_RING_1"/>
    <property type="match status" value="1"/>
</dbReference>
<evidence type="ECO:0000313" key="12">
    <source>
        <dbReference type="Proteomes" id="UP000015101"/>
    </source>
</evidence>
<dbReference type="KEGG" id="hro:HELRODRAFT_179784"/>
<dbReference type="InParanoid" id="T1FF55"/>
<dbReference type="InterPro" id="IPR017907">
    <property type="entry name" value="Znf_RING_CS"/>
</dbReference>
<evidence type="ECO:0000256" key="2">
    <source>
        <dbReference type="ARBA" id="ARBA00022737"/>
    </source>
</evidence>
<evidence type="ECO:0000256" key="5">
    <source>
        <dbReference type="PROSITE-ProRule" id="PRU00024"/>
    </source>
</evidence>
<dbReference type="CDD" id="cd16579">
    <property type="entry name" value="RING-HC_PML_C-V"/>
    <property type="match status" value="1"/>
</dbReference>
<evidence type="ECO:0000256" key="4">
    <source>
        <dbReference type="ARBA" id="ARBA00022833"/>
    </source>
</evidence>
<keyword evidence="2" id="KW-0677">Repeat</keyword>
<dbReference type="PROSITE" id="PS50119">
    <property type="entry name" value="ZF_BBOX"/>
    <property type="match status" value="1"/>
</dbReference>
<dbReference type="InterPro" id="IPR001258">
    <property type="entry name" value="NHL_repeat"/>
</dbReference>
<protein>
    <recommendedName>
        <fullName evidence="13">RING-type domain-containing protein</fullName>
    </recommendedName>
</protein>
<dbReference type="STRING" id="6412.T1FF55"/>
<dbReference type="InterPro" id="IPR018957">
    <property type="entry name" value="Znf_C3HC4_RING-type"/>
</dbReference>
<evidence type="ECO:0000313" key="10">
    <source>
        <dbReference type="EMBL" id="ESN95184.1"/>
    </source>
</evidence>
<reference evidence="10 12" key="2">
    <citation type="journal article" date="2013" name="Nature">
        <title>Insights into bilaterian evolution from three spiralian genomes.</title>
        <authorList>
            <person name="Simakov O."/>
            <person name="Marletaz F."/>
            <person name="Cho S.J."/>
            <person name="Edsinger-Gonzales E."/>
            <person name="Havlak P."/>
            <person name="Hellsten U."/>
            <person name="Kuo D.H."/>
            <person name="Larsson T."/>
            <person name="Lv J."/>
            <person name="Arendt D."/>
            <person name="Savage R."/>
            <person name="Osoegawa K."/>
            <person name="de Jong P."/>
            <person name="Grimwood J."/>
            <person name="Chapman J.A."/>
            <person name="Shapiro H."/>
            <person name="Aerts A."/>
            <person name="Otillar R.P."/>
            <person name="Terry A.Y."/>
            <person name="Boore J.L."/>
            <person name="Grigoriev I.V."/>
            <person name="Lindberg D.R."/>
            <person name="Seaver E.C."/>
            <person name="Weisblat D.A."/>
            <person name="Putnam N.H."/>
            <person name="Rokhsar D.S."/>
        </authorList>
    </citation>
    <scope>NUCLEOTIDE SEQUENCE</scope>
</reference>
<dbReference type="Gene3D" id="2.40.10.500">
    <property type="match status" value="1"/>
</dbReference>
<dbReference type="GO" id="GO:0008270">
    <property type="term" value="F:zinc ion binding"/>
    <property type="evidence" value="ECO:0007669"/>
    <property type="project" value="UniProtKB-KW"/>
</dbReference>
<dbReference type="PANTHER" id="PTHR25462:SF291">
    <property type="entry name" value="E3 UBIQUITIN-PROTEIN LIGASE TRIM45"/>
    <property type="match status" value="1"/>
</dbReference>
<gene>
    <name evidence="11" type="primary">20207454</name>
    <name evidence="10" type="ORF">HELRODRAFT_179784</name>
</gene>
<dbReference type="InterPro" id="IPR011042">
    <property type="entry name" value="6-blade_b-propeller_TolB-like"/>
</dbReference>
<reference evidence="11" key="3">
    <citation type="submission" date="2015-06" db="UniProtKB">
        <authorList>
            <consortium name="EnsemblMetazoa"/>
        </authorList>
    </citation>
    <scope>IDENTIFICATION</scope>
</reference>
<dbReference type="EnsemblMetazoa" id="HelroT179784">
    <property type="protein sequence ID" value="HelroP179784"/>
    <property type="gene ID" value="HelroG179784"/>
</dbReference>
<dbReference type="RefSeq" id="XP_009026823.1">
    <property type="nucleotide sequence ID" value="XM_009028575.1"/>
</dbReference>
<feature type="region of interest" description="Disordered" evidence="7">
    <location>
        <begin position="1"/>
        <end position="44"/>
    </location>
</feature>
<reference evidence="12" key="1">
    <citation type="submission" date="2012-12" db="EMBL/GenBank/DDBJ databases">
        <authorList>
            <person name="Hellsten U."/>
            <person name="Grimwood J."/>
            <person name="Chapman J.A."/>
            <person name="Shapiro H."/>
            <person name="Aerts A."/>
            <person name="Otillar R.P."/>
            <person name="Terry A.Y."/>
            <person name="Boore J.L."/>
            <person name="Simakov O."/>
            <person name="Marletaz F."/>
            <person name="Cho S.-J."/>
            <person name="Edsinger-Gonzales E."/>
            <person name="Havlak P."/>
            <person name="Kuo D.-H."/>
            <person name="Larsson T."/>
            <person name="Lv J."/>
            <person name="Arendt D."/>
            <person name="Savage R."/>
            <person name="Osoegawa K."/>
            <person name="de Jong P."/>
            <person name="Lindberg D.R."/>
            <person name="Seaver E.C."/>
            <person name="Weisblat D.A."/>
            <person name="Putnam N.H."/>
            <person name="Grigoriev I.V."/>
            <person name="Rokhsar D.S."/>
        </authorList>
    </citation>
    <scope>NUCLEOTIDE SEQUENCE</scope>
</reference>
<dbReference type="Gene3D" id="3.30.160.60">
    <property type="entry name" value="Classic Zinc Finger"/>
    <property type="match status" value="1"/>
</dbReference>
<feature type="repeat" description="NHL" evidence="6">
    <location>
        <begin position="446"/>
        <end position="471"/>
    </location>
</feature>
<feature type="repeat" description="NHL" evidence="6">
    <location>
        <begin position="599"/>
        <end position="642"/>
    </location>
</feature>
<feature type="compositionally biased region" description="Low complexity" evidence="7">
    <location>
        <begin position="21"/>
        <end position="32"/>
    </location>
</feature>
<dbReference type="InterPro" id="IPR000315">
    <property type="entry name" value="Znf_B-box"/>
</dbReference>
<dbReference type="EMBL" id="AMQM01006990">
    <property type="status" value="NOT_ANNOTATED_CDS"/>
    <property type="molecule type" value="Genomic_DNA"/>
</dbReference>
<dbReference type="Pfam" id="PF00643">
    <property type="entry name" value="zf-B_box"/>
    <property type="match status" value="1"/>
</dbReference>
<dbReference type="Pfam" id="PF00097">
    <property type="entry name" value="zf-C3HC4"/>
    <property type="match status" value="1"/>
</dbReference>
<feature type="compositionally biased region" description="Polar residues" evidence="7">
    <location>
        <begin position="1"/>
        <end position="12"/>
    </location>
</feature>
<dbReference type="CDD" id="cd05819">
    <property type="entry name" value="NHL"/>
    <property type="match status" value="1"/>
</dbReference>
<dbReference type="AlphaFoldDB" id="T1FF55"/>
<evidence type="ECO:0000313" key="11">
    <source>
        <dbReference type="EnsemblMetazoa" id="HelroP179784"/>
    </source>
</evidence>
<dbReference type="Gene3D" id="2.120.10.30">
    <property type="entry name" value="TolB, C-terminal domain"/>
    <property type="match status" value="1"/>
</dbReference>
<sequence length="686" mass="77208">MSSRNGPKSARSTKNRQPEETNITVTTNNTKNNVDKNNHDDDGDDDDTDDFLHCPCCQNEYNQPKMLPCLHSFCYECLESNLTQNGIGPGEAFLCPICKTQCVVPARGVRAMKSNIFLVTLQEFFHSKTLDPETECEACDSGRAARKKCIECSDWLCNQCCAMHLKVKMTKDHHLVSPSELESGQYDQLIKESFEPLLCSKHNEPLKLYCRDLSCQAPICTVCKTTPAHEQHDAIELTEQAKQEAGYIKSLMPATRAFITTTAEKITTLEIEEKSTIQIRKKLHKAINDRTQEVVERVVRRIQHYAESVLLKVEEMSKEHRKDLVAESEACRNKLQAAVSARSFAEALLSFDRPEELVSMSREVRSRLEDFQTPVDPMPPAWKEPRLNPAAAMVDGNDEGDDDQLVARLFGELTFEGEAMSRSVPVAARAFSARWTHDEKECALCDVTLDAAGNIIVVDKDNRRIKVFDSEGRLKMLSDEAAELKSPNRVLWLRNSGQILVKDEKYLKLFGQDGRFVGLLTEKLKQPVGLAQNEAGDILVTEWMAGEVVTLDQEGKRMKSFPVLCEAAGYITCCPNGNIVVSDWKQHVIKIFDANGRFLKQYGGQGSGDNQLDHPYGVCSDRFSHIIVSDTWNNRVVLLSEDGRYIKTIVGKMDGIEWPQAVAVDKYGRLLVVEQHGLVKFFQYLA</sequence>
<dbReference type="OMA" id="DPETECE"/>
<dbReference type="HOGENOM" id="CLU_008645_6_1_1"/>
<dbReference type="OrthoDB" id="6265224at2759"/>
<proteinExistence type="predicted"/>
<dbReference type="SUPFAM" id="SSF57845">
    <property type="entry name" value="B-box zinc-binding domain"/>
    <property type="match status" value="1"/>
</dbReference>